<keyword evidence="3" id="KW-0732">Signal</keyword>
<proteinExistence type="predicted"/>
<feature type="chain" id="PRO_5034431123" description="SGNH domain-containing protein" evidence="3">
    <location>
        <begin position="19"/>
        <end position="236"/>
    </location>
</feature>
<dbReference type="Proteomes" id="UP000615446">
    <property type="component" value="Unassembled WGS sequence"/>
</dbReference>
<protein>
    <recommendedName>
        <fullName evidence="6">SGNH domain-containing protein</fullName>
    </recommendedName>
</protein>
<evidence type="ECO:0008006" key="6">
    <source>
        <dbReference type="Google" id="ProtNLM"/>
    </source>
</evidence>
<dbReference type="AlphaFoldDB" id="A0A8H3L566"/>
<evidence type="ECO:0000256" key="3">
    <source>
        <dbReference type="SAM" id="SignalP"/>
    </source>
</evidence>
<feature type="compositionally biased region" description="Polar residues" evidence="2">
    <location>
        <begin position="52"/>
        <end position="64"/>
    </location>
</feature>
<feature type="coiled-coil region" evidence="1">
    <location>
        <begin position="155"/>
        <end position="182"/>
    </location>
</feature>
<comment type="caution">
    <text evidence="4">The sequence shown here is derived from an EMBL/GenBank/DDBJ whole genome shotgun (WGS) entry which is preliminary data.</text>
</comment>
<gene>
    <name evidence="4" type="ORF">RCL2_000669800</name>
</gene>
<feature type="region of interest" description="Disordered" evidence="2">
    <location>
        <begin position="31"/>
        <end position="68"/>
    </location>
</feature>
<evidence type="ECO:0000313" key="5">
    <source>
        <dbReference type="Proteomes" id="UP000615446"/>
    </source>
</evidence>
<feature type="compositionally biased region" description="Basic and acidic residues" evidence="2">
    <location>
        <begin position="38"/>
        <end position="49"/>
    </location>
</feature>
<organism evidence="4 5">
    <name type="scientific">Rhizophagus clarus</name>
    <dbReference type="NCBI Taxonomy" id="94130"/>
    <lineage>
        <taxon>Eukaryota</taxon>
        <taxon>Fungi</taxon>
        <taxon>Fungi incertae sedis</taxon>
        <taxon>Mucoromycota</taxon>
        <taxon>Glomeromycotina</taxon>
        <taxon>Glomeromycetes</taxon>
        <taxon>Glomerales</taxon>
        <taxon>Glomeraceae</taxon>
        <taxon>Rhizophagus</taxon>
    </lineage>
</organism>
<name>A0A8H3L566_9GLOM</name>
<feature type="signal peptide" evidence="3">
    <location>
        <begin position="1"/>
        <end position="18"/>
    </location>
</feature>
<keyword evidence="1" id="KW-0175">Coiled coil</keyword>
<sequence length="236" mass="27157">MTLKQYLFGLNLHFVLLAIVCFKKKNINTTTTNSNDAKSSDAKSSEADPSKTNLNNTNSSETDLNNSNVDNMSNINSIDLTELNENNILADVHHYVVKLTGDKEIMFSDYLVLFKPEKSTGVGAQLVDLQDYKRFISDYKKLLDKNKNMVIFISLKKEKKRKQKKMSDSEELENKNIKLRKKKNLAPKLDNFSAILQEEGYIICELRDQYECSWHNSSYFVDDGRHIKLTAMHLQC</sequence>
<evidence type="ECO:0000313" key="4">
    <source>
        <dbReference type="EMBL" id="GES79394.1"/>
    </source>
</evidence>
<dbReference type="EMBL" id="BLAL01000043">
    <property type="protein sequence ID" value="GES79394.1"/>
    <property type="molecule type" value="Genomic_DNA"/>
</dbReference>
<accession>A0A8H3L566</accession>
<evidence type="ECO:0000256" key="2">
    <source>
        <dbReference type="SAM" id="MobiDB-lite"/>
    </source>
</evidence>
<dbReference type="OrthoDB" id="2446077at2759"/>
<evidence type="ECO:0000256" key="1">
    <source>
        <dbReference type="SAM" id="Coils"/>
    </source>
</evidence>
<reference evidence="4" key="1">
    <citation type="submission" date="2019-10" db="EMBL/GenBank/DDBJ databases">
        <title>Conservation and host-specific expression of non-tandemly repeated heterogenous ribosome RNA gene in arbuscular mycorrhizal fungi.</title>
        <authorList>
            <person name="Maeda T."/>
            <person name="Kobayashi Y."/>
            <person name="Nakagawa T."/>
            <person name="Ezawa T."/>
            <person name="Yamaguchi K."/>
            <person name="Bino T."/>
            <person name="Nishimoto Y."/>
            <person name="Shigenobu S."/>
            <person name="Kawaguchi M."/>
        </authorList>
    </citation>
    <scope>NUCLEOTIDE SEQUENCE</scope>
    <source>
        <strain evidence="4">HR1</strain>
    </source>
</reference>